<protein>
    <recommendedName>
        <fullName evidence="1">ATP-dependent DNA helicase</fullName>
        <ecNumber evidence="1">5.6.2.3</ecNumber>
    </recommendedName>
</protein>
<keyword evidence="1 3" id="KW-0347">Helicase</keyword>
<dbReference type="EC" id="5.6.2.3" evidence="1"/>
<comment type="similarity">
    <text evidence="1">Belongs to the helicase family.</text>
</comment>
<dbReference type="Pfam" id="PF05970">
    <property type="entry name" value="PIF1"/>
    <property type="match status" value="1"/>
</dbReference>
<keyword evidence="1" id="KW-0378">Hydrolase</keyword>
<dbReference type="GO" id="GO:0000723">
    <property type="term" value="P:telomere maintenance"/>
    <property type="evidence" value="ECO:0007669"/>
    <property type="project" value="InterPro"/>
</dbReference>
<dbReference type="GO" id="GO:0016887">
    <property type="term" value="F:ATP hydrolysis activity"/>
    <property type="evidence" value="ECO:0007669"/>
    <property type="project" value="RHEA"/>
</dbReference>
<feature type="non-terminal residue" evidence="3">
    <location>
        <position position="1"/>
    </location>
</feature>
<dbReference type="Proteomes" id="UP000251960">
    <property type="component" value="Chromosome 2"/>
</dbReference>
<gene>
    <name evidence="3" type="primary">pif1_153</name>
    <name evidence="3" type="ORF">Zm00014a_041052</name>
</gene>
<reference evidence="3" key="1">
    <citation type="journal article" date="2018" name="Nat. Genet.">
        <title>Extensive intraspecific gene order and gene structural variations between Mo17 and other maize genomes.</title>
        <authorList>
            <person name="Sun S."/>
            <person name="Zhou Y."/>
            <person name="Chen J."/>
            <person name="Shi J."/>
            <person name="Zhao H."/>
            <person name="Zhao H."/>
            <person name="Song W."/>
            <person name="Zhang M."/>
            <person name="Cui Y."/>
            <person name="Dong X."/>
            <person name="Liu H."/>
            <person name="Ma X."/>
            <person name="Jiao Y."/>
            <person name="Wang B."/>
            <person name="Wei X."/>
            <person name="Stein J.C."/>
            <person name="Glaubitz J.C."/>
            <person name="Lu F."/>
            <person name="Yu G."/>
            <person name="Liang C."/>
            <person name="Fengler K."/>
            <person name="Li B."/>
            <person name="Rafalski A."/>
            <person name="Schnable P.S."/>
            <person name="Ware D.H."/>
            <person name="Buckler E.S."/>
            <person name="Lai J."/>
        </authorList>
    </citation>
    <scope>NUCLEOTIDE SEQUENCE [LARGE SCALE GENOMIC DNA]</scope>
    <source>
        <tissue evidence="3">Seedling</tissue>
    </source>
</reference>
<dbReference type="InterPro" id="IPR027417">
    <property type="entry name" value="P-loop_NTPase"/>
</dbReference>
<dbReference type="InterPro" id="IPR010285">
    <property type="entry name" value="DNA_helicase_pif1-like_DEAD"/>
</dbReference>
<keyword evidence="1" id="KW-0233">DNA recombination</keyword>
<keyword evidence="1" id="KW-0227">DNA damage</keyword>
<dbReference type="GO" id="GO:0043139">
    <property type="term" value="F:5'-3' DNA helicase activity"/>
    <property type="evidence" value="ECO:0007669"/>
    <property type="project" value="UniProtKB-EC"/>
</dbReference>
<dbReference type="Gene3D" id="3.40.50.300">
    <property type="entry name" value="P-loop containing nucleotide triphosphate hydrolases"/>
    <property type="match status" value="1"/>
</dbReference>
<dbReference type="PANTHER" id="PTHR10492:SF90">
    <property type="entry name" value="ATP-DEPENDENT DNA HELICASE"/>
    <property type="match status" value="1"/>
</dbReference>
<comment type="caution">
    <text evidence="3">The sequence shown here is derived from an EMBL/GenBank/DDBJ whole genome shotgun (WGS) entry which is preliminary data.</text>
</comment>
<name>A0A3L6G4Y2_MAIZE</name>
<evidence type="ECO:0000259" key="2">
    <source>
        <dbReference type="Pfam" id="PF05970"/>
    </source>
</evidence>
<keyword evidence="1" id="KW-0234">DNA repair</keyword>
<comment type="cofactor">
    <cofactor evidence="1">
        <name>Mg(2+)</name>
        <dbReference type="ChEBI" id="CHEBI:18420"/>
    </cofactor>
</comment>
<organism evidence="3">
    <name type="scientific">Zea mays</name>
    <name type="common">Maize</name>
    <dbReference type="NCBI Taxonomy" id="4577"/>
    <lineage>
        <taxon>Eukaryota</taxon>
        <taxon>Viridiplantae</taxon>
        <taxon>Streptophyta</taxon>
        <taxon>Embryophyta</taxon>
        <taxon>Tracheophyta</taxon>
        <taxon>Spermatophyta</taxon>
        <taxon>Magnoliopsida</taxon>
        <taxon>Liliopsida</taxon>
        <taxon>Poales</taxon>
        <taxon>Poaceae</taxon>
        <taxon>PACMAD clade</taxon>
        <taxon>Panicoideae</taxon>
        <taxon>Andropogonodae</taxon>
        <taxon>Andropogoneae</taxon>
        <taxon>Tripsacinae</taxon>
        <taxon>Zea</taxon>
    </lineage>
</organism>
<comment type="catalytic activity">
    <reaction evidence="1">
        <text>ATP + H2O = ADP + phosphate + H(+)</text>
        <dbReference type="Rhea" id="RHEA:13065"/>
        <dbReference type="ChEBI" id="CHEBI:15377"/>
        <dbReference type="ChEBI" id="CHEBI:15378"/>
        <dbReference type="ChEBI" id="CHEBI:30616"/>
        <dbReference type="ChEBI" id="CHEBI:43474"/>
        <dbReference type="ChEBI" id="CHEBI:456216"/>
        <dbReference type="EC" id="5.6.2.3"/>
    </reaction>
</comment>
<keyword evidence="1" id="KW-0067">ATP-binding</keyword>
<dbReference type="PANTHER" id="PTHR10492">
    <property type="match status" value="1"/>
</dbReference>
<accession>A0A3L6G4Y2</accession>
<sequence length="792" mass="90986">PIFFTVLYTTEFQKRGLPHSHIIFWVSTDTTQPTPTLIDSFINAEIPDPLVDPLAYCLVAEHMIHGPCGSLNPHSPCMKNDKCSKNYPKQFCEITTLDNQGFVTYKRPNNGRYIIKSGNKLDNRWVVPYEKALLKIYQAHINIEWCNKTIFIKYLFKYVTKGPDCSKAYLQKLRNGEEAPYDEATDAKNEVKEYLDSRYLSDKDSAWRILGYEIHRHYPAVERMHVHLPNENYITYNATANMSEILSENFLRKTMLTEWFTTNVQNENARNLTYIDFPSKWRWDDKTRSWKSREQREGKIGRIYYVHPSAGEKYYLRMLLLTVKGATSYEDLKSYNNTLHPTFKEACRARGLLNDDNEWYEAFDEAAKWATSDQLRQLFVTMLLYCEVGDEHTFFEKVWKLLADDIQYNMRRTLHLPTYQMPKDEIKDQLLDNLTILFNRCGANIHDYNLPRKTIFTDPCCGNRLLEEELSYNFDELSHLSHVLYSRLNKNQLHAFNSIIDTVIANKPGFFFVSGYGGTGKTFLWNAIITHLQANKKIVLAVASSGVASLLLPGGRTTHSRFKIPCDLDESTTCNIKRGTMLAELIESTSLIIWDEAFMTHRCAFEALDRSLRDLLYLNASASTNAPFRGKVIVLGGDPRQILPVIEGGDRAQILNAAITNSPLWSPIVVLHLTENMRLASAELTNKERTHIAEFSKWILDIGDGNIPATAKPGEFEPAWIKIPLEFLLMPEHDNISTIIGSIYTNITENFNDPIYLEQRAILTPTNEIADLINEKVVQLIPGHLKNIQAAI</sequence>
<dbReference type="GO" id="GO:0005524">
    <property type="term" value="F:ATP binding"/>
    <property type="evidence" value="ECO:0007669"/>
    <property type="project" value="UniProtKB-KW"/>
</dbReference>
<dbReference type="EMBL" id="NCVQ01000003">
    <property type="protein sequence ID" value="PWZ41871.1"/>
    <property type="molecule type" value="Genomic_DNA"/>
</dbReference>
<dbReference type="GO" id="GO:0006281">
    <property type="term" value="P:DNA repair"/>
    <property type="evidence" value="ECO:0007669"/>
    <property type="project" value="UniProtKB-KW"/>
</dbReference>
<dbReference type="SUPFAM" id="SSF52540">
    <property type="entry name" value="P-loop containing nucleoside triphosphate hydrolases"/>
    <property type="match status" value="1"/>
</dbReference>
<keyword evidence="1" id="KW-0547">Nucleotide-binding</keyword>
<evidence type="ECO:0000313" key="3">
    <source>
        <dbReference type="EMBL" id="PWZ41871.1"/>
    </source>
</evidence>
<proteinExistence type="inferred from homology"/>
<evidence type="ECO:0000256" key="1">
    <source>
        <dbReference type="RuleBase" id="RU363044"/>
    </source>
</evidence>
<feature type="domain" description="DNA helicase Pif1-like DEAD-box helicase" evidence="2">
    <location>
        <begin position="488"/>
        <end position="710"/>
    </location>
</feature>
<dbReference type="GO" id="GO:0006310">
    <property type="term" value="P:DNA recombination"/>
    <property type="evidence" value="ECO:0007669"/>
    <property type="project" value="UniProtKB-KW"/>
</dbReference>
<dbReference type="AlphaFoldDB" id="A0A3L6G4Y2"/>